<dbReference type="InterPro" id="IPR052620">
    <property type="entry name" value="ELYS/MEL-28_NucAsmblyFactor"/>
</dbReference>
<gene>
    <name evidence="5" type="ORF">M5D96_012490</name>
</gene>
<comment type="caution">
    <text evidence="5">The sequence shown here is derived from an EMBL/GenBank/DDBJ whole genome shotgun (WGS) entry which is preliminary data.</text>
</comment>
<comment type="subcellular location">
    <subcellularLocation>
        <location evidence="1">Nucleus</location>
    </subcellularLocation>
</comment>
<feature type="region of interest" description="Disordered" evidence="3">
    <location>
        <begin position="1712"/>
        <end position="2052"/>
    </location>
</feature>
<feature type="compositionally biased region" description="Low complexity" evidence="3">
    <location>
        <begin position="1280"/>
        <end position="1306"/>
    </location>
</feature>
<feature type="compositionally biased region" description="Polar residues" evidence="3">
    <location>
        <begin position="2022"/>
        <end position="2037"/>
    </location>
</feature>
<name>A0A9Q0BJD5_9MUSC</name>
<feature type="region of interest" description="Disordered" evidence="3">
    <location>
        <begin position="1197"/>
        <end position="1228"/>
    </location>
</feature>
<feature type="region of interest" description="Disordered" evidence="3">
    <location>
        <begin position="1612"/>
        <end position="1694"/>
    </location>
</feature>
<feature type="compositionally biased region" description="Acidic residues" evidence="3">
    <location>
        <begin position="1422"/>
        <end position="1433"/>
    </location>
</feature>
<evidence type="ECO:0000313" key="6">
    <source>
        <dbReference type="Proteomes" id="UP001059596"/>
    </source>
</evidence>
<proteinExistence type="predicted"/>
<feature type="compositionally biased region" description="Polar residues" evidence="3">
    <location>
        <begin position="1943"/>
        <end position="1953"/>
    </location>
</feature>
<feature type="domain" description="ELYS-like" evidence="4">
    <location>
        <begin position="704"/>
        <end position="901"/>
    </location>
</feature>
<feature type="compositionally biased region" description="Low complexity" evidence="3">
    <location>
        <begin position="1876"/>
        <end position="1890"/>
    </location>
</feature>
<feature type="compositionally biased region" description="Basic and acidic residues" evidence="3">
    <location>
        <begin position="1065"/>
        <end position="1087"/>
    </location>
</feature>
<dbReference type="GO" id="GO:0005634">
    <property type="term" value="C:nucleus"/>
    <property type="evidence" value="ECO:0007669"/>
    <property type="project" value="UniProtKB-SubCell"/>
</dbReference>
<keyword evidence="6" id="KW-1185">Reference proteome</keyword>
<feature type="compositionally biased region" description="Acidic residues" evidence="3">
    <location>
        <begin position="1207"/>
        <end position="1228"/>
    </location>
</feature>
<feature type="compositionally biased region" description="Basic and acidic residues" evidence="3">
    <location>
        <begin position="1654"/>
        <end position="1670"/>
    </location>
</feature>
<keyword evidence="2" id="KW-0539">Nucleus</keyword>
<reference evidence="5" key="1">
    <citation type="journal article" date="2023" name="Genome Biol. Evol.">
        <title>Long-read-based Genome Assembly of Drosophila gunungcola Reveals Fewer Chemosensory Genes in Flower-breeding Species.</title>
        <authorList>
            <person name="Negi A."/>
            <person name="Liao B.Y."/>
            <person name="Yeh S.D."/>
        </authorList>
    </citation>
    <scope>NUCLEOTIDE SEQUENCE</scope>
    <source>
        <strain evidence="5">Sukarami</strain>
    </source>
</reference>
<feature type="region of interest" description="Disordered" evidence="3">
    <location>
        <begin position="1502"/>
        <end position="1576"/>
    </location>
</feature>
<feature type="compositionally biased region" description="Low complexity" evidence="3">
    <location>
        <begin position="1989"/>
        <end position="1998"/>
    </location>
</feature>
<accession>A0A9Q0BJD5</accession>
<dbReference type="Pfam" id="PF13934">
    <property type="entry name" value="ELYS"/>
    <property type="match status" value="1"/>
</dbReference>
<sequence>MEWHEVELDGSRTTQFPERIVPGFGLNLSQTDDCLGGIIRGGQWGWVTRRKGKDATLLICIMATGECVSRHCFWRQSANEEKSHHFNSIRCVEELFPGEPKRPALLAICLEMWDHRTQVLIYAYISGKVLRRFDLQDHLHCRAMTFLDESLCGGTRLKLFDGCLAVATEEGTVLLVDLNAGRLLEERGRHSLDRPSDEGKPSYGKLYCIPGKELGHRRIESVLEKCRSKVAHLAVQVDVASTGIRSLMGIPVAPGFAAGLEDGRIAIYDLILFQLTTTMQPPPTNGRDHGAVERMCLIMPPDDPKPCFYISALYQIADRLHMLLHNVYYRRVEQVGDGFRFEHFHSSSVRNHQIFDRGSCSVTACTTASTFSFAGDSGTLLLIISWYSNTDRKNKLVLFDINQWYKDEMPSCLRHNETPHYVAGYILSGLPIGLGLHLRSTSIMHYVSLQRYDEHFYPDSLTFDCMLLTATGSRYYAQDGVQNRFLNTLRWEHATLFLRPQPYHESIVRLRLLPQFCELSPNATFSKTAMYEVILSVALEHNCGALLNDCARSWMDGSFLCNLLDPTKLSLATLTQWIVRRAGHIKSRCSELCQGIFDYGGYSLDERERREFQLLTDQLSELLRLQSYIVEQGRRRLAPTTLAECKGNEQALRTVHEYQRVLYWFIEQGLLPEGQHEAHHREHREQPLVRLRHVYSERRAQRKTLYIDALIKHSGLSNTYPPDSLHALLLVMLAPDTEVAPKQALLLYLLLDLDSQLGRRFKNAFQLGEGLAKSVRSFWCLDRGDYEELYMHPAPASNYQVWQTRLLVETLLAGGAIKAAMRVVYQPPGPLPPSLHMSVLLANESMPQAFQLARLHDDEEGQPLLESFFRHCLRRGRFKALAELCLRGPEERLLYRLLRECRSRQADRVQLILLLQKSKFIDAVAFMDDVAAEREREDDSSSLIISAYRSTMAPVAQNIAGTFLRIRGHLEGGLEDGQSGRGNLPPFSCQLVKQNASGQVGGIFQSSAVSAHWATQFEEPPAALSPVSRRNQIGHTNIPFLRHAQYGLSELPRRRRTVRPVPHQAVEKRQREAEQEQEREREREQRQPHFSLQPCKRRRLLSEQLVDDVRGHVQSILGQQLGQSQVADTERSAAVDLLQPPTFLQTRQPTASQSSSSPQAKLTILKRNGTAPALDGEPVAVDTSATLAEPKRFRFKPPIPLRLDGSMEVDTEEEEQEGEEEETDEIIVGDDDDDVEFFSPLASANVSLVNQLAELPQESPARPELPPPGQPAGPPPGPQPRGSLRQGKIDTATESEGSSGFGSFATVQPTPTTSHSQFVPTICSSKMCETQSQVFSSGNSSAVKISERTTICGEMESTDLGSALTTAVSAQWSLPAVRPTGQAHHQMMDTTLGMSTYDVPSLEQQVEQQDQEEELKLGDTQSLEEEHDQEQGQEEPAQSGYQQLTFMGSSQEPAQEEPLSSPTYSLSSEESDMSSAAGIRNPMITALQSDDPMYSIVVESTGSITTSRSVTHTPTSFLPSDTNVSQTSTPPRPAHGGDGDGDGSPPTLYRANSLETVDDLDTTKGSLEEEEEYDEDDCVIALDGTEVRGYVARAQEAAACSSAELFAFKDKDGQEESAARGDPCPSLSLGATVNSDSEVADTIVIDSDDEDRQPEDQKQEQDLELEKAEEWPMGEDAPSDDSVATVAFSEHKQNAEVDVNVDVEVEVVHEVELLHAGPLAEIPEEDDEEEDEEETKEEEVVAAPAPHSAQEEDSRQSLTLVLSDEDEDEEQAAPPTTRTLRPRRSTVEYQDSPRSLRPRRPTLEQQDSPHSLRPRRSTSRPATPINNVQRGQRCNSLAPATQSPSVRRTLRGISEPPPMVVMQAAPKTRAPRSRKTSASESSTSTSAPASVEDSKTETEATLPRTRRTAKRGNGNGNPAESNEATTSVASKSQQKTTRGKRATSLTPSNQGPTVRQAMRGISEPPTTTLEAGQVGRKRRAAGGGRSRKTSSSTTSTTASPPPAQEDDSAAAEKRPRRRRTDQSANATESEARSTPTRQLRLRVPRNQMPEAP</sequence>
<dbReference type="InterPro" id="IPR025151">
    <property type="entry name" value="ELYS_dom"/>
</dbReference>
<evidence type="ECO:0000256" key="2">
    <source>
        <dbReference type="ARBA" id="ARBA00023242"/>
    </source>
</evidence>
<dbReference type="Proteomes" id="UP001059596">
    <property type="component" value="Unassembled WGS sequence"/>
</dbReference>
<feature type="region of interest" description="Disordered" evidence="3">
    <location>
        <begin position="1256"/>
        <end position="1317"/>
    </location>
</feature>
<feature type="compositionally biased region" description="Basic residues" evidence="3">
    <location>
        <begin position="1975"/>
        <end position="1988"/>
    </location>
</feature>
<feature type="compositionally biased region" description="Polar residues" evidence="3">
    <location>
        <begin position="1439"/>
        <end position="1453"/>
    </location>
</feature>
<feature type="region of interest" description="Disordered" evidence="3">
    <location>
        <begin position="1051"/>
        <end position="1094"/>
    </location>
</feature>
<dbReference type="EMBL" id="JAMKOV010000061">
    <property type="protein sequence ID" value="KAI8034667.1"/>
    <property type="molecule type" value="Genomic_DNA"/>
</dbReference>
<dbReference type="PANTHER" id="PTHR21583">
    <property type="entry name" value="ELYS PROTEIN"/>
    <property type="match status" value="1"/>
</dbReference>
<feature type="compositionally biased region" description="Polar residues" evidence="3">
    <location>
        <begin position="1825"/>
        <end position="1846"/>
    </location>
</feature>
<feature type="compositionally biased region" description="Acidic residues" evidence="3">
    <location>
        <begin position="1722"/>
        <end position="1737"/>
    </location>
</feature>
<feature type="compositionally biased region" description="Polar residues" evidence="3">
    <location>
        <begin position="1916"/>
        <end position="1936"/>
    </location>
</feature>
<feature type="compositionally biased region" description="Pro residues" evidence="3">
    <location>
        <begin position="1263"/>
        <end position="1279"/>
    </location>
</feature>
<feature type="compositionally biased region" description="Polar residues" evidence="3">
    <location>
        <begin position="1307"/>
        <end position="1317"/>
    </location>
</feature>
<evidence type="ECO:0000256" key="1">
    <source>
        <dbReference type="ARBA" id="ARBA00004123"/>
    </source>
</evidence>
<dbReference type="PANTHER" id="PTHR21583:SF8">
    <property type="entry name" value="PROTEIN ELYS"/>
    <property type="match status" value="1"/>
</dbReference>
<evidence type="ECO:0000256" key="3">
    <source>
        <dbReference type="SAM" id="MobiDB-lite"/>
    </source>
</evidence>
<feature type="compositionally biased region" description="Low complexity" evidence="3">
    <location>
        <begin position="1456"/>
        <end position="1468"/>
    </location>
</feature>
<protein>
    <recommendedName>
        <fullName evidence="4">ELYS-like domain-containing protein</fullName>
    </recommendedName>
</protein>
<feature type="region of interest" description="Disordered" evidence="3">
    <location>
        <begin position="1404"/>
        <end position="1479"/>
    </location>
</feature>
<organism evidence="5 6">
    <name type="scientific">Drosophila gunungcola</name>
    <name type="common">fruit fly</name>
    <dbReference type="NCBI Taxonomy" id="103775"/>
    <lineage>
        <taxon>Eukaryota</taxon>
        <taxon>Metazoa</taxon>
        <taxon>Ecdysozoa</taxon>
        <taxon>Arthropoda</taxon>
        <taxon>Hexapoda</taxon>
        <taxon>Insecta</taxon>
        <taxon>Pterygota</taxon>
        <taxon>Neoptera</taxon>
        <taxon>Endopterygota</taxon>
        <taxon>Diptera</taxon>
        <taxon>Brachycera</taxon>
        <taxon>Muscomorpha</taxon>
        <taxon>Ephydroidea</taxon>
        <taxon>Drosophilidae</taxon>
        <taxon>Drosophila</taxon>
        <taxon>Sophophora</taxon>
    </lineage>
</organism>
<feature type="compositionally biased region" description="Polar residues" evidence="3">
    <location>
        <begin position="1502"/>
        <end position="1529"/>
    </location>
</feature>
<evidence type="ECO:0000313" key="5">
    <source>
        <dbReference type="EMBL" id="KAI8034667.1"/>
    </source>
</evidence>
<evidence type="ECO:0000259" key="4">
    <source>
        <dbReference type="Pfam" id="PF13934"/>
    </source>
</evidence>